<evidence type="ECO:0000313" key="2">
    <source>
        <dbReference type="Proteomes" id="UP000019763"/>
    </source>
</evidence>
<dbReference type="GeneID" id="22914013"/>
<sequence length="206" mass="23627">MSPFRSGDENYPPIDQIGRLVGLSYPPVGGYDTDDAGKDFINVHFDFYPEDWTEVTSNSEQLASLRNAVIKLKTDQWTHEVKERNMQKKLDANALNLLIQSLNHYGLLEEMKKAASRYGRDTYYKIPPSLPLTLLGNSLQKETAINKRLDTRDAKWRSKHKGDLDQQAVEYDSSWLDNVPDDLLAPIMIHTGRVQWHKHDDNTPMA</sequence>
<accession>A0A023B368</accession>
<comment type="caution">
    <text evidence="1">The sequence shown here is derived from an EMBL/GenBank/DDBJ whole genome shotgun (WGS) entry which is preliminary data.</text>
</comment>
<dbReference type="AlphaFoldDB" id="A0A023B368"/>
<evidence type="ECO:0000313" key="1">
    <source>
        <dbReference type="EMBL" id="EZG55393.1"/>
    </source>
</evidence>
<protein>
    <submittedName>
        <fullName evidence="1">Uncharacterized protein</fullName>
    </submittedName>
</protein>
<proteinExistence type="predicted"/>
<dbReference type="EMBL" id="AFNH02000849">
    <property type="protein sequence ID" value="EZG55393.1"/>
    <property type="molecule type" value="Genomic_DNA"/>
</dbReference>
<organism evidence="1 2">
    <name type="scientific">Gregarina niphandrodes</name>
    <name type="common">Septate eugregarine</name>
    <dbReference type="NCBI Taxonomy" id="110365"/>
    <lineage>
        <taxon>Eukaryota</taxon>
        <taxon>Sar</taxon>
        <taxon>Alveolata</taxon>
        <taxon>Apicomplexa</taxon>
        <taxon>Conoidasida</taxon>
        <taxon>Gregarinasina</taxon>
        <taxon>Eugregarinorida</taxon>
        <taxon>Gregarinidae</taxon>
        <taxon>Gregarina</taxon>
    </lineage>
</organism>
<dbReference type="VEuPathDB" id="CryptoDB:GNI_113700"/>
<reference evidence="1" key="1">
    <citation type="submission" date="2013-12" db="EMBL/GenBank/DDBJ databases">
        <authorList>
            <person name="Omoto C.K."/>
            <person name="Sibley D."/>
            <person name="Venepally P."/>
            <person name="Hadjithomas M."/>
            <person name="Karamycheva S."/>
            <person name="Brunk B."/>
            <person name="Roos D."/>
            <person name="Caler E."/>
            <person name="Lorenzi H."/>
        </authorList>
    </citation>
    <scope>NUCLEOTIDE SEQUENCE</scope>
</reference>
<dbReference type="RefSeq" id="XP_011131593.1">
    <property type="nucleotide sequence ID" value="XM_011133291.1"/>
</dbReference>
<keyword evidence="2" id="KW-1185">Reference proteome</keyword>
<name>A0A023B368_GRENI</name>
<dbReference type="Proteomes" id="UP000019763">
    <property type="component" value="Unassembled WGS sequence"/>
</dbReference>
<gene>
    <name evidence="1" type="ORF">GNI_113700</name>
</gene>